<evidence type="ECO:0000256" key="4">
    <source>
        <dbReference type="ARBA" id="ARBA00023157"/>
    </source>
</evidence>
<dbReference type="PROSITE" id="PS50835">
    <property type="entry name" value="IG_LIKE"/>
    <property type="match status" value="1"/>
</dbReference>
<dbReference type="Proteomes" id="UP000695000">
    <property type="component" value="Unplaced"/>
</dbReference>
<feature type="domain" description="Ig-like" evidence="9">
    <location>
        <begin position="262"/>
        <end position="355"/>
    </location>
</feature>
<evidence type="ECO:0000313" key="13">
    <source>
        <dbReference type="RefSeq" id="XP_017782028.1"/>
    </source>
</evidence>
<evidence type="ECO:0000313" key="15">
    <source>
        <dbReference type="RefSeq" id="XP_017782031.1"/>
    </source>
</evidence>
<accession>A0ABM1N5C9</accession>
<dbReference type="RefSeq" id="XP_017782029.1">
    <property type="nucleotide sequence ID" value="XM_017926540.1"/>
</dbReference>
<dbReference type="Gene3D" id="3.80.10.10">
    <property type="entry name" value="Ribonuclease Inhibitor"/>
    <property type="match status" value="2"/>
</dbReference>
<dbReference type="InterPro" id="IPR013098">
    <property type="entry name" value="Ig_I-set"/>
</dbReference>
<dbReference type="InterPro" id="IPR032675">
    <property type="entry name" value="LRR_dom_sf"/>
</dbReference>
<feature type="signal peptide" evidence="8">
    <location>
        <begin position="1"/>
        <end position="18"/>
    </location>
</feature>
<evidence type="ECO:0000256" key="6">
    <source>
        <dbReference type="SAM" id="MobiDB-lite"/>
    </source>
</evidence>
<dbReference type="InterPro" id="IPR000483">
    <property type="entry name" value="Cys-rich_flank_reg_C"/>
</dbReference>
<dbReference type="SMART" id="SM00369">
    <property type="entry name" value="LRR_TYP"/>
    <property type="match status" value="5"/>
</dbReference>
<dbReference type="Pfam" id="PF13855">
    <property type="entry name" value="LRR_8"/>
    <property type="match status" value="1"/>
</dbReference>
<keyword evidence="7" id="KW-1133">Transmembrane helix</keyword>
<dbReference type="SUPFAM" id="SSF52058">
    <property type="entry name" value="L domain-like"/>
    <property type="match status" value="1"/>
</dbReference>
<evidence type="ECO:0000256" key="1">
    <source>
        <dbReference type="ARBA" id="ARBA00022614"/>
    </source>
</evidence>
<dbReference type="SMART" id="SM00409">
    <property type="entry name" value="IG"/>
    <property type="match status" value="1"/>
</dbReference>
<dbReference type="InterPro" id="IPR007110">
    <property type="entry name" value="Ig-like_dom"/>
</dbReference>
<evidence type="ECO:0000313" key="11">
    <source>
        <dbReference type="RefSeq" id="XP_017782026.1"/>
    </source>
</evidence>
<feature type="compositionally biased region" description="Acidic residues" evidence="6">
    <location>
        <begin position="739"/>
        <end position="749"/>
    </location>
</feature>
<dbReference type="InterPro" id="IPR003599">
    <property type="entry name" value="Ig_sub"/>
</dbReference>
<dbReference type="PANTHER" id="PTHR24366">
    <property type="entry name" value="IG(IMMUNOGLOBULIN) AND LRR(LEUCINE RICH REPEAT) DOMAINS"/>
    <property type="match status" value="1"/>
</dbReference>
<name>A0ABM1N5C9_NICVS</name>
<keyword evidence="7" id="KW-0812">Transmembrane</keyword>
<proteinExistence type="predicted"/>
<organism evidence="10 14">
    <name type="scientific">Nicrophorus vespilloides</name>
    <name type="common">Boreal carrion beetle</name>
    <dbReference type="NCBI Taxonomy" id="110193"/>
    <lineage>
        <taxon>Eukaryota</taxon>
        <taxon>Metazoa</taxon>
        <taxon>Ecdysozoa</taxon>
        <taxon>Arthropoda</taxon>
        <taxon>Hexapoda</taxon>
        <taxon>Insecta</taxon>
        <taxon>Pterygota</taxon>
        <taxon>Neoptera</taxon>
        <taxon>Endopterygota</taxon>
        <taxon>Coleoptera</taxon>
        <taxon>Polyphaga</taxon>
        <taxon>Staphyliniformia</taxon>
        <taxon>Silphidae</taxon>
        <taxon>Nicrophorinae</taxon>
        <taxon>Nicrophorus</taxon>
    </lineage>
</organism>
<protein>
    <submittedName>
        <fullName evidence="11 12">Amphoterin-induced protein 2</fullName>
    </submittedName>
</protein>
<dbReference type="Gene3D" id="2.60.40.10">
    <property type="entry name" value="Immunoglobulins"/>
    <property type="match status" value="1"/>
</dbReference>
<sequence length="749" mass="83405">MALRLVAVLCLWVLMVTADNDDWTSKCSKCKCTWSSGKKTADCRSVHFNEIPLNLSSELRDIDFSNNSFYELKTKEFSSAGLANVHKLKLQYCSIENVHPLTFDGLKLLIDLDLSRNSIKELDSKVFADNSRLRIINLSHNKLKKLENNMFENMIHLQQIFADNNQLEYISEYMFGENSSLLHLSLENNRLTHMSVNFSNRLRKLGSLVLAGNPWICDCKLQPFRKIAHDNNWITKSTECDLPERLKGRTWSDSSVIFACNPKIVVPSPGAVLEADTTNYTIPCKVEGEPRPSVVWYWNGRSVDTQRNGMKYFITSTKETPYWDNLTIINIHIRDRGEYKCIATNAGGSDERNVTVYLKGTDNFGGGASSSTSMSNIVIMITALSVGSVILLIIIILIICCFCKRNGRNRGPMSKNRHLSQDEFINLDGRPGEMEKALITDVNPILKPPRQYSVPPSVTSGGTEVSEAKKMLIDDESIFNGDEETRCYDYISRGQLKSQNNLDADYRNENQYPPDLLSFPPRTLSQISPAGSSASTVADTSRLPLNHGLQSPIHSPIYDTANLYRTLPYSRSHSPFTSPHGAPIRVPRQGAYVTIPRRPRASWSSEPPNMNLSDIGEPLYDNLGLRTTATGASALSLNKLAENNTSTPRGPRTAFPLSPQPCDPIAEHESSPPMAATLPRSGQRNLNADAIRGSWARSPDNDSRRESTASLLPTDGKSPKVPPRPPPKPKKKIVTGPLFEDEGEDGTEV</sequence>
<evidence type="ECO:0000256" key="2">
    <source>
        <dbReference type="ARBA" id="ARBA00022729"/>
    </source>
</evidence>
<evidence type="ECO:0000256" key="3">
    <source>
        <dbReference type="ARBA" id="ARBA00022737"/>
    </source>
</evidence>
<dbReference type="InterPro" id="IPR001611">
    <property type="entry name" value="Leu-rich_rpt"/>
</dbReference>
<dbReference type="RefSeq" id="XP_017782027.1">
    <property type="nucleotide sequence ID" value="XM_017926538.1"/>
</dbReference>
<evidence type="ECO:0000256" key="7">
    <source>
        <dbReference type="SAM" id="Phobius"/>
    </source>
</evidence>
<dbReference type="RefSeq" id="XP_017782031.1">
    <property type="nucleotide sequence ID" value="XM_017926542.1"/>
</dbReference>
<reference evidence="11 12" key="1">
    <citation type="submission" date="2025-05" db="UniProtKB">
        <authorList>
            <consortium name="RefSeq"/>
        </authorList>
    </citation>
    <scope>IDENTIFICATION</scope>
    <source>
        <tissue evidence="11 12">Whole Larva</tissue>
    </source>
</reference>
<evidence type="ECO:0000256" key="8">
    <source>
        <dbReference type="SAM" id="SignalP"/>
    </source>
</evidence>
<dbReference type="InterPro" id="IPR036179">
    <property type="entry name" value="Ig-like_dom_sf"/>
</dbReference>
<evidence type="ECO:0000313" key="10">
    <source>
        <dbReference type="Proteomes" id="UP000695000"/>
    </source>
</evidence>
<dbReference type="RefSeq" id="XP_017782028.1">
    <property type="nucleotide sequence ID" value="XM_017926539.1"/>
</dbReference>
<keyword evidence="7" id="KW-0472">Membrane</keyword>
<gene>
    <name evidence="11 12 13 14 15" type="primary">LOC108566574</name>
</gene>
<feature type="transmembrane region" description="Helical" evidence="7">
    <location>
        <begin position="377"/>
        <end position="403"/>
    </location>
</feature>
<feature type="chain" id="PRO_5045022765" evidence="8">
    <location>
        <begin position="19"/>
        <end position="749"/>
    </location>
</feature>
<keyword evidence="4" id="KW-1015">Disulfide bond</keyword>
<dbReference type="InterPro" id="IPR003591">
    <property type="entry name" value="Leu-rich_rpt_typical-subtyp"/>
</dbReference>
<dbReference type="InterPro" id="IPR013783">
    <property type="entry name" value="Ig-like_fold"/>
</dbReference>
<dbReference type="GeneID" id="108566574"/>
<evidence type="ECO:0000313" key="14">
    <source>
        <dbReference type="RefSeq" id="XP_017782029.1"/>
    </source>
</evidence>
<keyword evidence="5" id="KW-0325">Glycoprotein</keyword>
<dbReference type="SMART" id="SM00082">
    <property type="entry name" value="LRRCT"/>
    <property type="match status" value="1"/>
</dbReference>
<dbReference type="InterPro" id="IPR003598">
    <property type="entry name" value="Ig_sub2"/>
</dbReference>
<keyword evidence="3" id="KW-0677">Repeat</keyword>
<dbReference type="PROSITE" id="PS51450">
    <property type="entry name" value="LRR"/>
    <property type="match status" value="1"/>
</dbReference>
<evidence type="ECO:0000259" key="9">
    <source>
        <dbReference type="PROSITE" id="PS50835"/>
    </source>
</evidence>
<keyword evidence="10" id="KW-1185">Reference proteome</keyword>
<dbReference type="RefSeq" id="XP_017782026.1">
    <property type="nucleotide sequence ID" value="XM_017926537.1"/>
</dbReference>
<evidence type="ECO:0000313" key="12">
    <source>
        <dbReference type="RefSeq" id="XP_017782027.1"/>
    </source>
</evidence>
<dbReference type="PANTHER" id="PTHR24366:SF96">
    <property type="entry name" value="LEUCINE RICH REPEAT CONTAINING 53"/>
    <property type="match status" value="1"/>
</dbReference>
<dbReference type="SMART" id="SM00408">
    <property type="entry name" value="IGc2"/>
    <property type="match status" value="1"/>
</dbReference>
<dbReference type="Pfam" id="PF07679">
    <property type="entry name" value="I-set"/>
    <property type="match status" value="1"/>
</dbReference>
<feature type="region of interest" description="Disordered" evidence="6">
    <location>
        <begin position="641"/>
        <end position="749"/>
    </location>
</feature>
<evidence type="ECO:0000256" key="5">
    <source>
        <dbReference type="ARBA" id="ARBA00023180"/>
    </source>
</evidence>
<keyword evidence="2 8" id="KW-0732">Signal</keyword>
<dbReference type="SUPFAM" id="SSF48726">
    <property type="entry name" value="Immunoglobulin"/>
    <property type="match status" value="1"/>
</dbReference>
<keyword evidence="1" id="KW-0433">Leucine-rich repeat</keyword>